<comment type="caution">
    <text evidence="1">The sequence shown here is derived from an EMBL/GenBank/DDBJ whole genome shotgun (WGS) entry which is preliminary data.</text>
</comment>
<dbReference type="RefSeq" id="WP_276269553.1">
    <property type="nucleotide sequence ID" value="NZ_JARJLM010000723.1"/>
</dbReference>
<gene>
    <name evidence="1" type="ORF">P3W85_44745</name>
</gene>
<dbReference type="EMBL" id="JARJLM010000723">
    <property type="protein sequence ID" value="MDF3839985.1"/>
    <property type="molecule type" value="Genomic_DNA"/>
</dbReference>
<dbReference type="Proteomes" id="UP001216674">
    <property type="component" value="Unassembled WGS sequence"/>
</dbReference>
<dbReference type="PANTHER" id="PTHR23026:SF123">
    <property type="entry name" value="NAD(P)H NITROREDUCTASE RV3131-RELATED"/>
    <property type="match status" value="1"/>
</dbReference>
<proteinExistence type="predicted"/>
<dbReference type="Gene3D" id="3.40.109.10">
    <property type="entry name" value="NADH Oxidase"/>
    <property type="match status" value="1"/>
</dbReference>
<dbReference type="SUPFAM" id="SSF55469">
    <property type="entry name" value="FMN-dependent nitroreductase-like"/>
    <property type="match status" value="2"/>
</dbReference>
<evidence type="ECO:0000313" key="1">
    <source>
        <dbReference type="EMBL" id="MDF3839985.1"/>
    </source>
</evidence>
<accession>A0ABT6B527</accession>
<protein>
    <submittedName>
        <fullName evidence="1">Nitroreductase family protein</fullName>
    </submittedName>
</protein>
<sequence length="311" mass="33670">MDLIRYASLAANSHNTQPWLFQVGNEGIRLLPDFARRTPVVDPDDHHLFVSLGCAAENLAISAEAMGYTCAGTCTDDGIMQFQLGAGVARSDPLFGAIARRQSTRALYDGRPVPNNHLDILVQSAMRPGVRVVLMTDARQIGQMRDLAVAGNNVQLGDPGFVGELKRWLRFNPRAAMAKGDGLYTACTGNPVLPDWLGPHAFDLFLNAKVENDKLARQIASSSGLAIFIGDRAGRASWVETGRACQRFLLTAAQLGLKSAFINQPVEVTPFRSELAVLAGEAGKRPDLVLRFGYGPTMPYAPRRPVSAVLI</sequence>
<reference evidence="1 2" key="1">
    <citation type="submission" date="2023-03" db="EMBL/GenBank/DDBJ databases">
        <title>Draft assemblies of triclosan tolerant bacteria isolated from returned activated sludge.</title>
        <authorList>
            <person name="Van Hamelsveld S."/>
        </authorList>
    </citation>
    <scope>NUCLEOTIDE SEQUENCE [LARGE SCALE GENOMIC DNA]</scope>
    <source>
        <strain evidence="1 2">GW210010_S58</strain>
    </source>
</reference>
<dbReference type="InterPro" id="IPR050627">
    <property type="entry name" value="Nitroreductase/BluB"/>
</dbReference>
<dbReference type="NCBIfam" id="NF047509">
    <property type="entry name" value="Rv3131_FMN_oxido"/>
    <property type="match status" value="1"/>
</dbReference>
<organism evidence="1 2">
    <name type="scientific">Cupriavidus basilensis</name>
    <dbReference type="NCBI Taxonomy" id="68895"/>
    <lineage>
        <taxon>Bacteria</taxon>
        <taxon>Pseudomonadati</taxon>
        <taxon>Pseudomonadota</taxon>
        <taxon>Betaproteobacteria</taxon>
        <taxon>Burkholderiales</taxon>
        <taxon>Burkholderiaceae</taxon>
        <taxon>Cupriavidus</taxon>
    </lineage>
</organism>
<dbReference type="InterPro" id="IPR000415">
    <property type="entry name" value="Nitroreductase-like"/>
</dbReference>
<dbReference type="PANTHER" id="PTHR23026">
    <property type="entry name" value="NADPH NITROREDUCTASE"/>
    <property type="match status" value="1"/>
</dbReference>
<evidence type="ECO:0000313" key="2">
    <source>
        <dbReference type="Proteomes" id="UP001216674"/>
    </source>
</evidence>
<name>A0ABT6B527_9BURK</name>
<keyword evidence="2" id="KW-1185">Reference proteome</keyword>